<gene>
    <name evidence="2" type="ORF">SAMN05892877_113143</name>
</gene>
<reference evidence="2 3" key="1">
    <citation type="submission" date="2017-08" db="EMBL/GenBank/DDBJ databases">
        <authorList>
            <person name="de Groot N.N."/>
        </authorList>
    </citation>
    <scope>NUCLEOTIDE SEQUENCE [LARGE SCALE GENOMIC DNA]</scope>
    <source>
        <strain evidence="2 3">JC85</strain>
    </source>
</reference>
<keyword evidence="1" id="KW-0812">Transmembrane</keyword>
<keyword evidence="1" id="KW-1133">Transmembrane helix</keyword>
<evidence type="ECO:0000313" key="3">
    <source>
        <dbReference type="Proteomes" id="UP000219167"/>
    </source>
</evidence>
<proteinExistence type="predicted"/>
<keyword evidence="1" id="KW-0472">Membrane</keyword>
<dbReference type="EMBL" id="OBQD01000013">
    <property type="protein sequence ID" value="SOC44884.1"/>
    <property type="molecule type" value="Genomic_DNA"/>
</dbReference>
<name>A0A285USQ7_9HYPH</name>
<evidence type="ECO:0000256" key="1">
    <source>
        <dbReference type="SAM" id="Phobius"/>
    </source>
</evidence>
<feature type="transmembrane region" description="Helical" evidence="1">
    <location>
        <begin position="12"/>
        <end position="29"/>
    </location>
</feature>
<organism evidence="2 3">
    <name type="scientific">Rhizobium subbaraonis</name>
    <dbReference type="NCBI Taxonomy" id="908946"/>
    <lineage>
        <taxon>Bacteria</taxon>
        <taxon>Pseudomonadati</taxon>
        <taxon>Pseudomonadota</taxon>
        <taxon>Alphaproteobacteria</taxon>
        <taxon>Hyphomicrobiales</taxon>
        <taxon>Rhizobiaceae</taxon>
        <taxon>Rhizobium/Agrobacterium group</taxon>
        <taxon>Rhizobium</taxon>
    </lineage>
</organism>
<sequence length="90" mass="10117">MAQVMRKDKILLAIAIAHTLTIVSLGYILLGFAGMALFAIGFVIGLVFWLAAPEGIGFRRIRLPYFLTLVFLFCTKSKNARWIFFPHSLV</sequence>
<dbReference type="AlphaFoldDB" id="A0A285USQ7"/>
<feature type="transmembrane region" description="Helical" evidence="1">
    <location>
        <begin position="35"/>
        <end position="52"/>
    </location>
</feature>
<evidence type="ECO:0000313" key="2">
    <source>
        <dbReference type="EMBL" id="SOC44884.1"/>
    </source>
</evidence>
<accession>A0A285USQ7</accession>
<protein>
    <submittedName>
        <fullName evidence="2">Uncharacterized protein</fullName>
    </submittedName>
</protein>
<dbReference type="Proteomes" id="UP000219167">
    <property type="component" value="Unassembled WGS sequence"/>
</dbReference>
<keyword evidence="3" id="KW-1185">Reference proteome</keyword>
<dbReference type="RefSeq" id="WP_245423588.1">
    <property type="nucleotide sequence ID" value="NZ_OBQD01000013.1"/>
</dbReference>